<name>A0A848FYU1_9RHOO</name>
<protein>
    <submittedName>
        <fullName evidence="9">AI-2E family transporter</fullName>
    </submittedName>
</protein>
<evidence type="ECO:0000256" key="2">
    <source>
        <dbReference type="ARBA" id="ARBA00009773"/>
    </source>
</evidence>
<evidence type="ECO:0000256" key="7">
    <source>
        <dbReference type="ARBA" id="ARBA00023136"/>
    </source>
</evidence>
<evidence type="ECO:0000313" key="10">
    <source>
        <dbReference type="Proteomes" id="UP000580043"/>
    </source>
</evidence>
<dbReference type="Pfam" id="PF01594">
    <property type="entry name" value="AI-2E_transport"/>
    <property type="match status" value="1"/>
</dbReference>
<keyword evidence="5 8" id="KW-0812">Transmembrane</keyword>
<feature type="transmembrane region" description="Helical" evidence="8">
    <location>
        <begin position="57"/>
        <end position="79"/>
    </location>
</feature>
<evidence type="ECO:0000256" key="4">
    <source>
        <dbReference type="ARBA" id="ARBA00022475"/>
    </source>
</evidence>
<comment type="caution">
    <text evidence="9">The sequence shown here is derived from an EMBL/GenBank/DDBJ whole genome shotgun (WGS) entry which is preliminary data.</text>
</comment>
<evidence type="ECO:0000256" key="1">
    <source>
        <dbReference type="ARBA" id="ARBA00004651"/>
    </source>
</evidence>
<dbReference type="RefSeq" id="WP_169144735.1">
    <property type="nucleotide sequence ID" value="NZ_JABBGA010000003.1"/>
</dbReference>
<feature type="transmembrane region" description="Helical" evidence="8">
    <location>
        <begin position="145"/>
        <end position="171"/>
    </location>
</feature>
<dbReference type="PROSITE" id="PS51257">
    <property type="entry name" value="PROKAR_LIPOPROTEIN"/>
    <property type="match status" value="1"/>
</dbReference>
<comment type="subcellular location">
    <subcellularLocation>
        <location evidence="1">Cell membrane</location>
        <topology evidence="1">Multi-pass membrane protein</topology>
    </subcellularLocation>
</comment>
<evidence type="ECO:0000256" key="3">
    <source>
        <dbReference type="ARBA" id="ARBA00022448"/>
    </source>
</evidence>
<evidence type="ECO:0000256" key="6">
    <source>
        <dbReference type="ARBA" id="ARBA00022989"/>
    </source>
</evidence>
<proteinExistence type="inferred from homology"/>
<keyword evidence="4" id="KW-1003">Cell membrane</keyword>
<keyword evidence="3" id="KW-0813">Transport</keyword>
<feature type="transmembrane region" description="Helical" evidence="8">
    <location>
        <begin position="301"/>
        <end position="323"/>
    </location>
</feature>
<gene>
    <name evidence="9" type="ORF">HHL15_05005</name>
</gene>
<dbReference type="AlphaFoldDB" id="A0A848FYU1"/>
<organism evidence="9 10">
    <name type="scientific">Zoogloea dura</name>
    <dbReference type="NCBI Taxonomy" id="2728840"/>
    <lineage>
        <taxon>Bacteria</taxon>
        <taxon>Pseudomonadati</taxon>
        <taxon>Pseudomonadota</taxon>
        <taxon>Betaproteobacteria</taxon>
        <taxon>Rhodocyclales</taxon>
        <taxon>Zoogloeaceae</taxon>
        <taxon>Zoogloea</taxon>
    </lineage>
</organism>
<reference evidence="9 10" key="1">
    <citation type="submission" date="2020-04" db="EMBL/GenBank/DDBJ databases">
        <title>Zoogloea sp. G-4-1-14 isolated from soil.</title>
        <authorList>
            <person name="Dahal R.H."/>
        </authorList>
    </citation>
    <scope>NUCLEOTIDE SEQUENCE [LARGE SCALE GENOMIC DNA]</scope>
    <source>
        <strain evidence="9 10">G-4-1-14</strain>
    </source>
</reference>
<dbReference type="GO" id="GO:0005886">
    <property type="term" value="C:plasma membrane"/>
    <property type="evidence" value="ECO:0007669"/>
    <property type="project" value="UniProtKB-SubCell"/>
</dbReference>
<dbReference type="Proteomes" id="UP000580043">
    <property type="component" value="Unassembled WGS sequence"/>
</dbReference>
<keyword evidence="6 8" id="KW-1133">Transmembrane helix</keyword>
<accession>A0A848FYU1</accession>
<dbReference type="InterPro" id="IPR002549">
    <property type="entry name" value="AI-2E-like"/>
</dbReference>
<feature type="transmembrane region" description="Helical" evidence="8">
    <location>
        <begin position="206"/>
        <end position="229"/>
    </location>
</feature>
<dbReference type="PANTHER" id="PTHR21716">
    <property type="entry name" value="TRANSMEMBRANE PROTEIN"/>
    <property type="match status" value="1"/>
</dbReference>
<keyword evidence="10" id="KW-1185">Reference proteome</keyword>
<evidence type="ECO:0000256" key="5">
    <source>
        <dbReference type="ARBA" id="ARBA00022692"/>
    </source>
</evidence>
<feature type="transmembrane region" description="Helical" evidence="8">
    <location>
        <begin position="269"/>
        <end position="289"/>
    </location>
</feature>
<comment type="similarity">
    <text evidence="2">Belongs to the autoinducer-2 exporter (AI-2E) (TC 2.A.86) family.</text>
</comment>
<evidence type="ECO:0000313" key="9">
    <source>
        <dbReference type="EMBL" id="NML25087.1"/>
    </source>
</evidence>
<keyword evidence="7 8" id="KW-0472">Membrane</keyword>
<dbReference type="EMBL" id="JABBGA010000003">
    <property type="protein sequence ID" value="NML25087.1"/>
    <property type="molecule type" value="Genomic_DNA"/>
</dbReference>
<feature type="transmembrane region" description="Helical" evidence="8">
    <location>
        <begin position="241"/>
        <end position="263"/>
    </location>
</feature>
<evidence type="ECO:0000256" key="8">
    <source>
        <dbReference type="SAM" id="Phobius"/>
    </source>
</evidence>
<dbReference type="PANTHER" id="PTHR21716:SF67">
    <property type="entry name" value="TRANSPORT PROTEIN YDIK-RELATED"/>
    <property type="match status" value="1"/>
</dbReference>
<sequence length="362" mass="38536">MTPRRTAQLAITALLLLGCAFVLSPFFAAILFAGTVCVTTWPLYESLHRRLGRRDGLAAITMTLLLTAVLLVPMIGLAASLTDSAIDLVDYIRTLIEQSDGRPPAWLKDIPLVGGEIDAYVRKLTHSQAEMRKLALQAVEPARKLALGMGGVVGQGLLQISLVLFIVFFLYRDGARIEAKLEAGAARLGSELWSELLELAGNTVKAVMIGIVGTAAAQAIVALVGFLLAGVPGALLMAAGVFFLSLVPIGPPLIWGGAAFWLYQQGENGWAIFMVLWGVLAISSVDNFLKPFLISRTASLPILLIALGAFGGVLAFGFIGIFLGPTFLALGQALFSHWTEARTSENAPDLDEEAQDAPQARP</sequence>